<evidence type="ECO:0000313" key="3">
    <source>
        <dbReference type="Proteomes" id="UP000430508"/>
    </source>
</evidence>
<dbReference type="Pfam" id="PF13692">
    <property type="entry name" value="Glyco_trans_1_4"/>
    <property type="match status" value="1"/>
</dbReference>
<keyword evidence="1" id="KW-1133">Transmembrane helix</keyword>
<dbReference type="SUPFAM" id="SSF53756">
    <property type="entry name" value="UDP-Glycosyltransferase/glycogen phosphorylase"/>
    <property type="match status" value="1"/>
</dbReference>
<proteinExistence type="predicted"/>
<keyword evidence="1" id="KW-0472">Membrane</keyword>
<organism evidence="2 3">
    <name type="scientific">Dehalobacter restrictus</name>
    <dbReference type="NCBI Taxonomy" id="55583"/>
    <lineage>
        <taxon>Bacteria</taxon>
        <taxon>Bacillati</taxon>
        <taxon>Bacillota</taxon>
        <taxon>Clostridia</taxon>
        <taxon>Eubacteriales</taxon>
        <taxon>Desulfitobacteriaceae</taxon>
        <taxon>Dehalobacter</taxon>
    </lineage>
</organism>
<dbReference type="AlphaFoldDB" id="A0A857DMC9"/>
<keyword evidence="1" id="KW-0812">Transmembrane</keyword>
<protein>
    <submittedName>
        <fullName evidence="2">LPS biosynthesis protein RfbU</fullName>
    </submittedName>
</protein>
<evidence type="ECO:0000256" key="1">
    <source>
        <dbReference type="SAM" id="Phobius"/>
    </source>
</evidence>
<evidence type="ECO:0000313" key="2">
    <source>
        <dbReference type="EMBL" id="QHA01871.1"/>
    </source>
</evidence>
<sequence>MLRRMKGQKLMINQKKIAILDDYFPNLTTGFRISEFNYYLEKYPNCEVYATRYDMHHHEYAAVYPQYKDKVKPFTQFDWTGQSYALYYMVFLSNAAAFHFVYEMFNTPFIFELYPGGGFWINDDEIDARLIKVLQSPLLRKVIVTQKRTYDYITSRGFVTPDKIAYIYGMVTYPEYFHSTVPKRFYGKDKNTLDICFVAHKYMPTGMDKGYPIFIEMCKKLASITEDIRFHVVGNFDRDEIDVSELGSRIVFYGLRDKSFFPQFFSGMDMIVSPNLPFVLIPGKNFDGFPTGCCIDAALHNVAVFCTDELNMNDHFEHKKDLFIIHADAGKIAESIMEYYQSPEKLYSMSACGQAKFREIFDFEKQMRDRVSVIEQYV</sequence>
<feature type="transmembrane region" description="Helical" evidence="1">
    <location>
        <begin position="84"/>
        <end position="102"/>
    </location>
</feature>
<accession>A0A857DMC9</accession>
<name>A0A857DMC9_9FIRM</name>
<dbReference type="Proteomes" id="UP000430508">
    <property type="component" value="Chromosome"/>
</dbReference>
<dbReference type="EMBL" id="CP046996">
    <property type="protein sequence ID" value="QHA01871.1"/>
    <property type="molecule type" value="Genomic_DNA"/>
</dbReference>
<reference evidence="2 3" key="1">
    <citation type="submission" date="2019-12" db="EMBL/GenBank/DDBJ databases">
        <title>Sequence classification of anaerobic respiratory reductive dehalogenases: First we see many, then we see few.</title>
        <authorList>
            <person name="Molenda O."/>
            <person name="Puentes Jacome L.A."/>
            <person name="Cao X."/>
            <person name="Nesbo C.L."/>
            <person name="Tang S."/>
            <person name="Morson N."/>
            <person name="Patron J."/>
            <person name="Lomheim L."/>
            <person name="Wishart D.S."/>
            <person name="Edwards E.A."/>
        </authorList>
    </citation>
    <scope>NUCLEOTIDE SEQUENCE [LARGE SCALE GENOMIC DNA]</scope>
    <source>
        <strain evidence="2 3">12DCA</strain>
    </source>
</reference>
<dbReference type="Gene3D" id="3.40.50.2000">
    <property type="entry name" value="Glycogen Phosphorylase B"/>
    <property type="match status" value="1"/>
</dbReference>
<gene>
    <name evidence="2" type="ORF">GQ588_04500</name>
</gene>